<feature type="compositionally biased region" description="Low complexity" evidence="1">
    <location>
        <begin position="1"/>
        <end position="16"/>
    </location>
</feature>
<dbReference type="PANTHER" id="PTHR33428">
    <property type="entry name" value="CHLOROPHYLLASE-2, CHLOROPLASTIC"/>
    <property type="match status" value="1"/>
</dbReference>
<evidence type="ECO:0000313" key="3">
    <source>
        <dbReference type="Proteomes" id="UP000247810"/>
    </source>
</evidence>
<evidence type="ECO:0000313" key="2">
    <source>
        <dbReference type="EMBL" id="PYH92125.1"/>
    </source>
</evidence>
<dbReference type="SUPFAM" id="SSF53474">
    <property type="entry name" value="alpha/beta-Hydrolases"/>
    <property type="match status" value="1"/>
</dbReference>
<gene>
    <name evidence="2" type="ORF">BO71DRAFT_400850</name>
</gene>
<keyword evidence="3" id="KW-1185">Reference proteome</keyword>
<sequence length="346" mass="37011">MAATTTTTTTTTDTPTRLPNLKDHALIGDAEKIPINTPTPIISISPIILPAPNRIVDLHLKVTVPTTGDSLPIILLSHGHGASNNLSSLNGYGPIANFWAAHGFIVIQPTHLSSKSLGLGSESNTEDPLSWRSRIEDMKFILDRLDEIESSFPFLQGRFDHTRIAVAGHSLGGHTAGMLLGGKLVDPKDNSLVDLSDSRIKAGVLLAAPGNGDDGESVTPMVSRRFGFLASNSLRDMATPTLVVAGDSDVSRHLTTREESWHMDGYYTSPGPKALLTLVGGKHGLGGVSGYDAAEATDDESPERLAVVQRLSWAYLRSVLYPEDEAWEKACKAFEALSAIGKVETK</sequence>
<dbReference type="PANTHER" id="PTHR33428:SF14">
    <property type="entry name" value="CARBOXYLESTERASE TYPE B DOMAIN-CONTAINING PROTEIN"/>
    <property type="match status" value="1"/>
</dbReference>
<dbReference type="Proteomes" id="UP000247810">
    <property type="component" value="Unassembled WGS sequence"/>
</dbReference>
<dbReference type="STRING" id="1448320.A0A319D3S1"/>
<reference evidence="2 3" key="1">
    <citation type="submission" date="2018-02" db="EMBL/GenBank/DDBJ databases">
        <title>The genomes of Aspergillus section Nigri reveals drivers in fungal speciation.</title>
        <authorList>
            <consortium name="DOE Joint Genome Institute"/>
            <person name="Vesth T.C."/>
            <person name="Nybo J."/>
            <person name="Theobald S."/>
            <person name="Brandl J."/>
            <person name="Frisvad J.C."/>
            <person name="Nielsen K.F."/>
            <person name="Lyhne E.K."/>
            <person name="Kogle M.E."/>
            <person name="Kuo A."/>
            <person name="Riley R."/>
            <person name="Clum A."/>
            <person name="Nolan M."/>
            <person name="Lipzen A."/>
            <person name="Salamov A."/>
            <person name="Henrissat B."/>
            <person name="Wiebenga A."/>
            <person name="De vries R.P."/>
            <person name="Grigoriev I.V."/>
            <person name="Mortensen U.H."/>
            <person name="Andersen M.R."/>
            <person name="Baker S.E."/>
        </authorList>
    </citation>
    <scope>NUCLEOTIDE SEQUENCE [LARGE SCALE GENOMIC DNA]</scope>
    <source>
        <strain evidence="2 3">CBS 707.79</strain>
    </source>
</reference>
<dbReference type="Pfam" id="PF07224">
    <property type="entry name" value="Chlorophyllase"/>
    <property type="match status" value="1"/>
</dbReference>
<dbReference type="OrthoDB" id="4499872at2759"/>
<feature type="region of interest" description="Disordered" evidence="1">
    <location>
        <begin position="1"/>
        <end position="21"/>
    </location>
</feature>
<organism evidence="2 3">
    <name type="scientific">Aspergillus ellipticus CBS 707.79</name>
    <dbReference type="NCBI Taxonomy" id="1448320"/>
    <lineage>
        <taxon>Eukaryota</taxon>
        <taxon>Fungi</taxon>
        <taxon>Dikarya</taxon>
        <taxon>Ascomycota</taxon>
        <taxon>Pezizomycotina</taxon>
        <taxon>Eurotiomycetes</taxon>
        <taxon>Eurotiomycetidae</taxon>
        <taxon>Eurotiales</taxon>
        <taxon>Aspergillaceae</taxon>
        <taxon>Aspergillus</taxon>
        <taxon>Aspergillus subgen. Circumdati</taxon>
    </lineage>
</organism>
<evidence type="ECO:0000256" key="1">
    <source>
        <dbReference type="SAM" id="MobiDB-lite"/>
    </source>
</evidence>
<dbReference type="InterPro" id="IPR029058">
    <property type="entry name" value="AB_hydrolase_fold"/>
</dbReference>
<dbReference type="VEuPathDB" id="FungiDB:BO71DRAFT_400850"/>
<keyword evidence="2" id="KW-0378">Hydrolase</keyword>
<dbReference type="Gene3D" id="3.40.50.1820">
    <property type="entry name" value="alpha/beta hydrolase"/>
    <property type="match status" value="1"/>
</dbReference>
<dbReference type="GO" id="GO:0016787">
    <property type="term" value="F:hydrolase activity"/>
    <property type="evidence" value="ECO:0007669"/>
    <property type="project" value="UniProtKB-KW"/>
</dbReference>
<dbReference type="EMBL" id="KZ825925">
    <property type="protein sequence ID" value="PYH92125.1"/>
    <property type="molecule type" value="Genomic_DNA"/>
</dbReference>
<proteinExistence type="predicted"/>
<name>A0A319D3S1_9EURO</name>
<protein>
    <submittedName>
        <fullName evidence="2">Alpha/beta-hydrolase</fullName>
    </submittedName>
</protein>
<dbReference type="InterPro" id="IPR017395">
    <property type="entry name" value="Chlorophyllase-like"/>
</dbReference>
<accession>A0A319D3S1</accession>
<dbReference type="AlphaFoldDB" id="A0A319D3S1"/>